<sequence length="206" mass="23030">MERPEMPRSVSSDSASLPQLTHQPSFESLQSPITPGYEVANPFVEPRIATTDHDIYDIYTTKEPKVAPPTTITLKEQRRPALHPKTTRTLTNDLPFLNHDPYARDEVIVLDKSKSISQSRSGSVRSILSMSSMQSVKRGFGSMKRRFSRKRSTRPKMERKPKASSEAAVFQPPPPSGQGTCTQPVGSPIGPQRAEEEGYNVDYVCW</sequence>
<name>A0ABR0K295_9EURO</name>
<evidence type="ECO:0000313" key="3">
    <source>
        <dbReference type="Proteomes" id="UP001345013"/>
    </source>
</evidence>
<keyword evidence="3" id="KW-1185">Reference proteome</keyword>
<dbReference type="EMBL" id="JAVRRG010000119">
    <property type="protein sequence ID" value="KAK5083387.1"/>
    <property type="molecule type" value="Genomic_DNA"/>
</dbReference>
<organism evidence="2 3">
    <name type="scientific">Lithohypha guttulata</name>
    <dbReference type="NCBI Taxonomy" id="1690604"/>
    <lineage>
        <taxon>Eukaryota</taxon>
        <taxon>Fungi</taxon>
        <taxon>Dikarya</taxon>
        <taxon>Ascomycota</taxon>
        <taxon>Pezizomycotina</taxon>
        <taxon>Eurotiomycetes</taxon>
        <taxon>Chaetothyriomycetidae</taxon>
        <taxon>Chaetothyriales</taxon>
        <taxon>Trichomeriaceae</taxon>
        <taxon>Lithohypha</taxon>
    </lineage>
</organism>
<protein>
    <submittedName>
        <fullName evidence="2">Uncharacterized protein</fullName>
    </submittedName>
</protein>
<proteinExistence type="predicted"/>
<feature type="compositionally biased region" description="Basic residues" evidence="1">
    <location>
        <begin position="143"/>
        <end position="154"/>
    </location>
</feature>
<dbReference type="Proteomes" id="UP001345013">
    <property type="component" value="Unassembled WGS sequence"/>
</dbReference>
<feature type="region of interest" description="Disordered" evidence="1">
    <location>
        <begin position="1"/>
        <end position="37"/>
    </location>
</feature>
<feature type="region of interest" description="Disordered" evidence="1">
    <location>
        <begin position="138"/>
        <end position="206"/>
    </location>
</feature>
<evidence type="ECO:0000313" key="2">
    <source>
        <dbReference type="EMBL" id="KAK5083387.1"/>
    </source>
</evidence>
<gene>
    <name evidence="2" type="ORF">LTR24_007677</name>
</gene>
<evidence type="ECO:0000256" key="1">
    <source>
        <dbReference type="SAM" id="MobiDB-lite"/>
    </source>
</evidence>
<reference evidence="2 3" key="1">
    <citation type="submission" date="2023-08" db="EMBL/GenBank/DDBJ databases">
        <title>Black Yeasts Isolated from many extreme environments.</title>
        <authorList>
            <person name="Coleine C."/>
            <person name="Stajich J.E."/>
            <person name="Selbmann L."/>
        </authorList>
    </citation>
    <scope>NUCLEOTIDE SEQUENCE [LARGE SCALE GENOMIC DNA]</scope>
    <source>
        <strain evidence="2 3">CCFEE 5885</strain>
    </source>
</reference>
<comment type="caution">
    <text evidence="2">The sequence shown here is derived from an EMBL/GenBank/DDBJ whole genome shotgun (WGS) entry which is preliminary data.</text>
</comment>
<feature type="compositionally biased region" description="Polar residues" evidence="1">
    <location>
        <begin position="9"/>
        <end position="33"/>
    </location>
</feature>
<accession>A0ABR0K295</accession>